<dbReference type="OrthoDB" id="2012278at2759"/>
<keyword evidence="2" id="KW-0812">Transmembrane</keyword>
<dbReference type="PANTHER" id="PTHR13608:SF3">
    <property type="entry name" value="ARMADILLO-LIKE HELICAL DOMAIN-CONTAINING PROTEIN 3"/>
    <property type="match status" value="1"/>
</dbReference>
<accession>A0A2P6NFN5</accession>
<dbReference type="AlphaFoldDB" id="A0A2P6NFN5"/>
<evidence type="ECO:0000259" key="5">
    <source>
        <dbReference type="SMART" id="SM01158"/>
    </source>
</evidence>
<evidence type="ECO:0000256" key="2">
    <source>
        <dbReference type="ARBA" id="ARBA00022692"/>
    </source>
</evidence>
<feature type="domain" description="Armadillo-like helical" evidence="5">
    <location>
        <begin position="404"/>
        <end position="638"/>
    </location>
</feature>
<dbReference type="Pfam" id="PF08427">
    <property type="entry name" value="ARMH3_C"/>
    <property type="match status" value="1"/>
</dbReference>
<dbReference type="PANTHER" id="PTHR13608">
    <property type="entry name" value="ARMADILLO-LIKE HELICAL DOMAIN-CONTAINING PROTEIN 3"/>
    <property type="match status" value="1"/>
</dbReference>
<dbReference type="SMART" id="SM01158">
    <property type="entry name" value="DUF1741"/>
    <property type="match status" value="1"/>
</dbReference>
<evidence type="ECO:0000256" key="4">
    <source>
        <dbReference type="ARBA" id="ARBA00023136"/>
    </source>
</evidence>
<name>A0A2P6NFN5_9EUKA</name>
<dbReference type="InParanoid" id="A0A2P6NFN5"/>
<gene>
    <name evidence="6" type="ORF">PROFUN_09849</name>
</gene>
<reference evidence="6 7" key="1">
    <citation type="journal article" date="2018" name="Genome Biol. Evol.">
        <title>Multiple Roots of Fruiting Body Formation in Amoebozoa.</title>
        <authorList>
            <person name="Hillmann F."/>
            <person name="Forbes G."/>
            <person name="Novohradska S."/>
            <person name="Ferling I."/>
            <person name="Riege K."/>
            <person name="Groth M."/>
            <person name="Westermann M."/>
            <person name="Marz M."/>
            <person name="Spaller T."/>
            <person name="Winckler T."/>
            <person name="Schaap P."/>
            <person name="Glockner G."/>
        </authorList>
    </citation>
    <scope>NUCLEOTIDE SEQUENCE [LARGE SCALE GENOMIC DNA]</scope>
    <source>
        <strain evidence="6 7">Jena</strain>
    </source>
</reference>
<dbReference type="GO" id="GO:0016020">
    <property type="term" value="C:membrane"/>
    <property type="evidence" value="ECO:0007669"/>
    <property type="project" value="UniProtKB-SubCell"/>
</dbReference>
<keyword evidence="3" id="KW-1133">Transmembrane helix</keyword>
<dbReference type="GO" id="GO:0005829">
    <property type="term" value="C:cytosol"/>
    <property type="evidence" value="ECO:0007669"/>
    <property type="project" value="TreeGrafter"/>
</dbReference>
<dbReference type="Proteomes" id="UP000241769">
    <property type="component" value="Unassembled WGS sequence"/>
</dbReference>
<evidence type="ECO:0000313" key="7">
    <source>
        <dbReference type="Proteomes" id="UP000241769"/>
    </source>
</evidence>
<dbReference type="InterPro" id="IPR013636">
    <property type="entry name" value="ARMH3_C"/>
</dbReference>
<comment type="caution">
    <text evidence="6">The sequence shown here is derived from an EMBL/GenBank/DDBJ whole genome shotgun (WGS) entry which is preliminary data.</text>
</comment>
<dbReference type="EMBL" id="MDYQ01000096">
    <property type="protein sequence ID" value="PRP82764.1"/>
    <property type="molecule type" value="Genomic_DNA"/>
</dbReference>
<proteinExistence type="predicted"/>
<comment type="subcellular location">
    <subcellularLocation>
        <location evidence="1">Membrane</location>
    </subcellularLocation>
</comment>
<dbReference type="FunCoup" id="A0A2P6NFN5">
    <property type="interactions" value="270"/>
</dbReference>
<dbReference type="InterPro" id="IPR039868">
    <property type="entry name" value="ARMD3-like"/>
</dbReference>
<keyword evidence="4" id="KW-0472">Membrane</keyword>
<organism evidence="6 7">
    <name type="scientific">Planoprotostelium fungivorum</name>
    <dbReference type="NCBI Taxonomy" id="1890364"/>
    <lineage>
        <taxon>Eukaryota</taxon>
        <taxon>Amoebozoa</taxon>
        <taxon>Evosea</taxon>
        <taxon>Variosea</taxon>
        <taxon>Cavosteliida</taxon>
        <taxon>Cavosteliaceae</taxon>
        <taxon>Planoprotostelium</taxon>
    </lineage>
</organism>
<keyword evidence="7" id="KW-1185">Reference proteome</keyword>
<evidence type="ECO:0000256" key="3">
    <source>
        <dbReference type="ARBA" id="ARBA00022989"/>
    </source>
</evidence>
<protein>
    <recommendedName>
        <fullName evidence="5">Armadillo-like helical domain-containing protein</fullName>
    </recommendedName>
</protein>
<sequence length="656" mass="75138">MNSPVVVESNGVLRSSSKGEGQLVLKEKFVLMMEEVFEEPKRFENDDFWQQLMLLKVNTSFIHQYLSSKTEEELMFLKISINGIFERCLQTLDDEQPIRRGHAMEIMGALLQAIVQKKYADFNERVRFILTEIDDSDSSFCCLLRGSIKQLSTGDGEVLHRLALTVLLILATGSDNINSNNFIEYFMQVDLSDLLFSIFKNSRESTPLCQLATSLYVIILNYRKTELTRSPYRKKLAESQNSDLFRYLTPLITSVVQVNEMMTNSYVTSGIFSRWTGYLGSWVGAGSPTTEQNISSTLSTQKELLSSLLFLYEVCNLNRNTLPLLVPRDDENVDFPLLPQLFTFCSFLFTDVRSHQDVYDVSTLCLSILCCLTDSTSSCAILFNDKYTATISMLTSKSHVGGYRNVQGNLASLMLVTVIIYIQNNGSKNLHYDLYSKSLNILDRLISYRIRRHDASTASPDLSKHLISATLTIKWNELWDPLFSLFRYILATMNNQPTDALQLLSQIVHVVNMFISYGEILLTPIEYDFLYAEIIRHRGSIDALFEQAKDKPEWSNVLRQMDNMKSIIKHYGKEFDNWAELRPEDIMTPEEVQKIVRLNYDTLRLESMEDVQFKPIYFEGPKEEALIRKLATQVSNKIKNGIVIPSSVNYSHTPKG</sequence>
<dbReference type="STRING" id="1890364.A0A2P6NFN5"/>
<evidence type="ECO:0000256" key="1">
    <source>
        <dbReference type="ARBA" id="ARBA00004370"/>
    </source>
</evidence>
<evidence type="ECO:0000313" key="6">
    <source>
        <dbReference type="EMBL" id="PRP82764.1"/>
    </source>
</evidence>